<dbReference type="AlphaFoldDB" id="A0A0J6YDT1"/>
<dbReference type="STRING" id="404692.A0A0J6YDT1"/>
<accession>A0A0J6YDT1</accession>
<dbReference type="GO" id="GO:0006396">
    <property type="term" value="P:RNA processing"/>
    <property type="evidence" value="ECO:0007669"/>
    <property type="project" value="TreeGrafter"/>
</dbReference>
<feature type="repeat" description="PPR" evidence="1">
    <location>
        <begin position="511"/>
        <end position="545"/>
    </location>
</feature>
<evidence type="ECO:0000256" key="2">
    <source>
        <dbReference type="SAM" id="MobiDB-lite"/>
    </source>
</evidence>
<protein>
    <submittedName>
        <fullName evidence="3">Uncharacterized protein</fullName>
    </submittedName>
</protein>
<evidence type="ECO:0000256" key="1">
    <source>
        <dbReference type="PROSITE-ProRule" id="PRU00708"/>
    </source>
</evidence>
<feature type="compositionally biased region" description="Basic and acidic residues" evidence="2">
    <location>
        <begin position="1131"/>
        <end position="1144"/>
    </location>
</feature>
<dbReference type="Pfam" id="PF13041">
    <property type="entry name" value="PPR_2"/>
    <property type="match status" value="1"/>
</dbReference>
<organism evidence="3 4">
    <name type="scientific">Coccidioides immitis RMSCC 2394</name>
    <dbReference type="NCBI Taxonomy" id="404692"/>
    <lineage>
        <taxon>Eukaryota</taxon>
        <taxon>Fungi</taxon>
        <taxon>Dikarya</taxon>
        <taxon>Ascomycota</taxon>
        <taxon>Pezizomycotina</taxon>
        <taxon>Eurotiomycetes</taxon>
        <taxon>Eurotiomycetidae</taxon>
        <taxon>Onygenales</taxon>
        <taxon>Onygenaceae</taxon>
        <taxon>Coccidioides</taxon>
    </lineage>
</organism>
<dbReference type="GO" id="GO:0007005">
    <property type="term" value="P:mitochondrion organization"/>
    <property type="evidence" value="ECO:0007669"/>
    <property type="project" value="TreeGrafter"/>
</dbReference>
<dbReference type="InterPro" id="IPR051114">
    <property type="entry name" value="Mito_RNA_Proc_CCM1"/>
</dbReference>
<reference evidence="4" key="1">
    <citation type="journal article" date="2010" name="Genome Res.">
        <title>Population genomic sequencing of Coccidioides fungi reveals recent hybridization and transposon control.</title>
        <authorList>
            <person name="Neafsey D.E."/>
            <person name="Barker B.M."/>
            <person name="Sharpton T.J."/>
            <person name="Stajich J.E."/>
            <person name="Park D.J."/>
            <person name="Whiston E."/>
            <person name="Hung C.-Y."/>
            <person name="McMahan C."/>
            <person name="White J."/>
            <person name="Sykes S."/>
            <person name="Heiman D."/>
            <person name="Young S."/>
            <person name="Zeng Q."/>
            <person name="Abouelleil A."/>
            <person name="Aftuck L."/>
            <person name="Bessette D."/>
            <person name="Brown A."/>
            <person name="FitzGerald M."/>
            <person name="Lui A."/>
            <person name="Macdonald J.P."/>
            <person name="Priest M."/>
            <person name="Orbach M.J."/>
            <person name="Galgiani J.N."/>
            <person name="Kirkland T.N."/>
            <person name="Cole G.T."/>
            <person name="Birren B.W."/>
            <person name="Henn M.R."/>
            <person name="Taylor J.W."/>
            <person name="Rounsley S.D."/>
        </authorList>
    </citation>
    <scope>NUCLEOTIDE SEQUENCE [LARGE SCALE GENOMIC DNA]</scope>
    <source>
        <strain evidence="4">RMSCC 2394</strain>
    </source>
</reference>
<evidence type="ECO:0000313" key="4">
    <source>
        <dbReference type="Proteomes" id="UP000054565"/>
    </source>
</evidence>
<feature type="region of interest" description="Disordered" evidence="2">
    <location>
        <begin position="1191"/>
        <end position="1227"/>
    </location>
</feature>
<dbReference type="NCBIfam" id="TIGR00756">
    <property type="entry name" value="PPR"/>
    <property type="match status" value="1"/>
</dbReference>
<dbReference type="Pfam" id="PF13812">
    <property type="entry name" value="PPR_3"/>
    <property type="match status" value="1"/>
</dbReference>
<dbReference type="EMBL" id="DS028095">
    <property type="protein sequence ID" value="KMP05204.1"/>
    <property type="molecule type" value="Genomic_DNA"/>
</dbReference>
<dbReference type="GO" id="GO:0003729">
    <property type="term" value="F:mRNA binding"/>
    <property type="evidence" value="ECO:0007669"/>
    <property type="project" value="TreeGrafter"/>
</dbReference>
<proteinExistence type="predicted"/>
<dbReference type="InterPro" id="IPR002885">
    <property type="entry name" value="PPR_rpt"/>
</dbReference>
<dbReference type="PROSITE" id="PS51375">
    <property type="entry name" value="PPR"/>
    <property type="match status" value="1"/>
</dbReference>
<feature type="compositionally biased region" description="Basic and acidic residues" evidence="2">
    <location>
        <begin position="1216"/>
        <end position="1227"/>
    </location>
</feature>
<gene>
    <name evidence="3" type="ORF">CIRG_04885</name>
</gene>
<dbReference type="SUPFAM" id="SSF48452">
    <property type="entry name" value="TPR-like"/>
    <property type="match status" value="1"/>
</dbReference>
<dbReference type="GO" id="GO:0005739">
    <property type="term" value="C:mitochondrion"/>
    <property type="evidence" value="ECO:0007669"/>
    <property type="project" value="TreeGrafter"/>
</dbReference>
<dbReference type="Pfam" id="PF01535">
    <property type="entry name" value="PPR"/>
    <property type="match status" value="1"/>
</dbReference>
<dbReference type="PANTHER" id="PTHR47934">
    <property type="entry name" value="PENTATRICOPEPTIDE REPEAT-CONTAINING PROTEIN PET309, MITOCHONDRIAL"/>
    <property type="match status" value="1"/>
</dbReference>
<dbReference type="OrthoDB" id="1882346at2759"/>
<dbReference type="Gene3D" id="1.25.40.10">
    <property type="entry name" value="Tetratricopeptide repeat domain"/>
    <property type="match status" value="2"/>
</dbReference>
<feature type="region of interest" description="Disordered" evidence="2">
    <location>
        <begin position="1130"/>
        <end position="1172"/>
    </location>
</feature>
<evidence type="ECO:0000313" key="3">
    <source>
        <dbReference type="EMBL" id="KMP05204.1"/>
    </source>
</evidence>
<dbReference type="Proteomes" id="UP000054565">
    <property type="component" value="Unassembled WGS sequence"/>
</dbReference>
<name>A0A0J6YDT1_COCIT</name>
<sequence length="1227" mass="138616">MLERAARCIEIAGQHIFLYSKSPLRSRRILHSNFWHHGAVDIDMPFWCFGFLYPPSSPGDPNCRDREQRISSNRPASSAHLEFLYPPRTQSFARAYLRTRNLHRSSAIRRRKRFSYRGFASSTDDPDGHKVSAANGLGRVSEASTTHSNGDAVSDGLRQLFSKDGPPAYARAWGLFQAAGSPRELIPQMLAYLSTSDRRIDADRTKMLFNVIPISERKAKDYLYAVKTALTWNVDGLRAKDIYNEAVSRAEGDLCWSFAITFLINRQNWHEAIEIWNNRPVSGALGGTQAKSVELPDLSRLPNLIFSFLKAIQMGKLDTDTSGLADFLKFMVYHVVSSRTLIMEMSTKSTLLLLERLYSLQLLEPGFYLKAISTLQSVGLRSASARAIILYRNLRWRLPNEKVSEQLLTRLIKMLSTFEISEGVKYLLDEYRHFHGKPSPDAYRHALTGFARLGKENEVEGLFQSYVKDHGKPSDLKLLSPLLYVHASLGQVKKTQTKFNRLAKDFNLPPNVVCWNILLTAYTRADDFSGALSTFRTMVQNGISPDSHTFGILIGFLANKGDVDAVINLFGIAKQNKVPINSTLVDGVVGALCNNRRYGDAEKVANEALQLNLHGSLTRMWNVLLWNYAFIPDVESVSRIQARMQQEGIEFDGMTYAALMLSLVRLGKLDTARQILGKLHRSRRVHITELHYAILLRGYLKEGNRDMILILYKEMIERFNTLGLSGSLSMLRAYINRDLQRFKENGGIDGDEPLQLPRAERFLDSIMENFDVSMLATKQPQPGAGKRPVREAFPSAYYESLILAYGSGSEVEKANRVLDKYNSKTRELYWGQQSSALPMLHAQMATYLRQGKHDKVDMCWKKAVESISSIAQPMNLDSLLAYSLPCEFKNPDGSQDQRQETQSNNHTSSILPSYRFALSRCISVLMQSLSYRNLHSKISDIIAEVEKIGFVLTTFNWSLYIKLLCLSRRPADQFRAFTIFEEKFISNFVSWGHIRRGYTKRPDDAPAGLDFLERRFSPLKQYQVLGKAGRQAWARIRPDSMQPTYLTMLYLASALIDVRARSVADGEGEMDSLLSKAPQTVSAVAKLPFLREKFQGIILRGHRNMDDEAVPKPVDTANHVVWTGGILGVDGEPRLDTSPRHQEAEQSSASKSGRPRKSKALMDPGEDTSEPSADLLESIFAEDAKWRGARFGTEAHFEPEPSQQTLDAQDELDLEMESRLEKQLGDD</sequence>
<dbReference type="InterPro" id="IPR011990">
    <property type="entry name" value="TPR-like_helical_dom_sf"/>
</dbReference>
<dbReference type="PANTHER" id="PTHR47934:SF6">
    <property type="entry name" value="MITOCHONDRIAL GROUP I INTRON SPLICING FACTOR CCM1-RELATED"/>
    <property type="match status" value="1"/>
</dbReference>